<keyword evidence="2" id="KW-1185">Reference proteome</keyword>
<dbReference type="Proteomes" id="UP000829685">
    <property type="component" value="Unassembled WGS sequence"/>
</dbReference>
<gene>
    <name evidence="1" type="ORF">JX265_014127</name>
</gene>
<accession>A0A9P9W7C2</accession>
<sequence>QGEVTNPVGRIFPRTIIPWHAFPTEQEQIWAQLSTSSSFSSDRLYPSRHQIDYVMSLIEPISSEVGLRVFARETVENAVKKLVDVTNADPVLRRKLGLQGTVTFESHTNLGVPNADL</sequence>
<feature type="non-terminal residue" evidence="1">
    <location>
        <position position="117"/>
    </location>
</feature>
<proteinExistence type="predicted"/>
<evidence type="ECO:0000313" key="1">
    <source>
        <dbReference type="EMBL" id="KAI1843729.1"/>
    </source>
</evidence>
<evidence type="ECO:0000313" key="2">
    <source>
        <dbReference type="Proteomes" id="UP000829685"/>
    </source>
</evidence>
<dbReference type="EMBL" id="JAFIMR010000307">
    <property type="protein sequence ID" value="KAI1843729.1"/>
    <property type="molecule type" value="Genomic_DNA"/>
</dbReference>
<comment type="caution">
    <text evidence="1">The sequence shown here is derived from an EMBL/GenBank/DDBJ whole genome shotgun (WGS) entry which is preliminary data.</text>
</comment>
<protein>
    <submittedName>
        <fullName evidence="1">Uncharacterized protein</fullName>
    </submittedName>
</protein>
<reference evidence="1" key="1">
    <citation type="submission" date="2021-03" db="EMBL/GenBank/DDBJ databases">
        <title>Revisited historic fungal species revealed as producer of novel bioactive compounds through whole genome sequencing and comparative genomics.</title>
        <authorList>
            <person name="Vignolle G.A."/>
            <person name="Hochenegger N."/>
            <person name="Mach R.L."/>
            <person name="Mach-Aigner A.R."/>
            <person name="Javad Rahimi M."/>
            <person name="Salim K.A."/>
            <person name="Chan C.M."/>
            <person name="Lim L.B.L."/>
            <person name="Cai F."/>
            <person name="Druzhinina I.S."/>
            <person name="U'Ren J.M."/>
            <person name="Derntl C."/>
        </authorList>
    </citation>
    <scope>NUCLEOTIDE SEQUENCE</scope>
    <source>
        <strain evidence="1">TUCIM 5799</strain>
    </source>
</reference>
<name>A0A9P9W7C2_9PEZI</name>
<organism evidence="1 2">
    <name type="scientific">Neoarthrinium moseri</name>
    <dbReference type="NCBI Taxonomy" id="1658444"/>
    <lineage>
        <taxon>Eukaryota</taxon>
        <taxon>Fungi</taxon>
        <taxon>Dikarya</taxon>
        <taxon>Ascomycota</taxon>
        <taxon>Pezizomycotina</taxon>
        <taxon>Sordariomycetes</taxon>
        <taxon>Xylariomycetidae</taxon>
        <taxon>Amphisphaeriales</taxon>
        <taxon>Apiosporaceae</taxon>
        <taxon>Neoarthrinium</taxon>
    </lineage>
</organism>
<feature type="non-terminal residue" evidence="1">
    <location>
        <position position="1"/>
    </location>
</feature>
<dbReference type="AlphaFoldDB" id="A0A9P9W7C2"/>